<organism evidence="2 3">
    <name type="scientific">Stachybotrys chartarum (strain CBS 109288 / IBT 7711)</name>
    <name type="common">Toxic black mold</name>
    <name type="synonym">Stilbospora chartarum</name>
    <dbReference type="NCBI Taxonomy" id="1280523"/>
    <lineage>
        <taxon>Eukaryota</taxon>
        <taxon>Fungi</taxon>
        <taxon>Dikarya</taxon>
        <taxon>Ascomycota</taxon>
        <taxon>Pezizomycotina</taxon>
        <taxon>Sordariomycetes</taxon>
        <taxon>Hypocreomycetidae</taxon>
        <taxon>Hypocreales</taxon>
        <taxon>Stachybotryaceae</taxon>
        <taxon>Stachybotrys</taxon>
    </lineage>
</organism>
<accession>A0A084AUY4</accession>
<dbReference type="EMBL" id="KL648537">
    <property type="protein sequence ID" value="KEY69113.1"/>
    <property type="molecule type" value="Genomic_DNA"/>
</dbReference>
<dbReference type="InterPro" id="IPR047142">
    <property type="entry name" value="OryJ/VirC-like"/>
</dbReference>
<sequence length="224" mass="24408">MDTSGNPVAAENATGDSVPNVTGVSSDDPLMFLRGAGYIAQGFPAPGLRRTIRHITGHNDDGKAVFLSSDCGDHHRIIGEQQALGNILYSTFETPVDMNNNKDLEHAKEHEPPIHYQHGTVLRLIDFAPGLLSPMHRSVSLDYGVVLDGEFELILDSGETRIMRQGDVSINRGGAHSWRNITSNGTMPGRMLYFLVDSKPIITAKGEALGEELAELAPYYVQPE</sequence>
<keyword evidence="3" id="KW-1185">Reference proteome</keyword>
<dbReference type="PANTHER" id="PTHR36156:SF2">
    <property type="entry name" value="CUPIN TYPE-2 DOMAIN-CONTAINING PROTEIN"/>
    <property type="match status" value="1"/>
</dbReference>
<proteinExistence type="predicted"/>
<evidence type="ECO:0000313" key="3">
    <source>
        <dbReference type="Proteomes" id="UP000028045"/>
    </source>
</evidence>
<dbReference type="InterPro" id="IPR014710">
    <property type="entry name" value="RmlC-like_jellyroll"/>
</dbReference>
<evidence type="ECO:0000313" key="2">
    <source>
        <dbReference type="EMBL" id="KEY69113.1"/>
    </source>
</evidence>
<dbReference type="AlphaFoldDB" id="A0A084AUY4"/>
<feature type="region of interest" description="Disordered" evidence="1">
    <location>
        <begin position="1"/>
        <end position="22"/>
    </location>
</feature>
<dbReference type="InterPro" id="IPR011051">
    <property type="entry name" value="RmlC_Cupin_sf"/>
</dbReference>
<reference evidence="2 3" key="1">
    <citation type="journal article" date="2014" name="BMC Genomics">
        <title>Comparative genome sequencing reveals chemotype-specific gene clusters in the toxigenic black mold Stachybotrys.</title>
        <authorList>
            <person name="Semeiks J."/>
            <person name="Borek D."/>
            <person name="Otwinowski Z."/>
            <person name="Grishin N.V."/>
        </authorList>
    </citation>
    <scope>NUCLEOTIDE SEQUENCE [LARGE SCALE GENOMIC DNA]</scope>
    <source>
        <strain evidence="3">CBS 109288 / IBT 7711</strain>
    </source>
</reference>
<dbReference type="HOGENOM" id="CLU_096188_0_2_1"/>
<dbReference type="CDD" id="cd02231">
    <property type="entry name" value="cupin_BLL6423-like"/>
    <property type="match status" value="1"/>
</dbReference>
<dbReference type="Gene3D" id="2.60.120.10">
    <property type="entry name" value="Jelly Rolls"/>
    <property type="match status" value="1"/>
</dbReference>
<dbReference type="SUPFAM" id="SSF51182">
    <property type="entry name" value="RmlC-like cupins"/>
    <property type="match status" value="1"/>
</dbReference>
<protein>
    <submittedName>
        <fullName evidence="2">Uncharacterized protein</fullName>
    </submittedName>
</protein>
<name>A0A084AUY4_STACB</name>
<dbReference type="Proteomes" id="UP000028045">
    <property type="component" value="Unassembled WGS sequence"/>
</dbReference>
<dbReference type="PANTHER" id="PTHR36156">
    <property type="entry name" value="SLR2101 PROTEIN"/>
    <property type="match status" value="1"/>
</dbReference>
<evidence type="ECO:0000256" key="1">
    <source>
        <dbReference type="SAM" id="MobiDB-lite"/>
    </source>
</evidence>
<gene>
    <name evidence="2" type="ORF">S7711_09649</name>
</gene>